<name>A0A4Y9YU78_9AGAM</name>
<gene>
    <name evidence="3" type="ORF">EVG20_g4961</name>
</gene>
<evidence type="ECO:0000313" key="4">
    <source>
        <dbReference type="Proteomes" id="UP000298327"/>
    </source>
</evidence>
<keyword evidence="4" id="KW-1185">Reference proteome</keyword>
<dbReference type="InterPro" id="IPR008266">
    <property type="entry name" value="Tyr_kinase_AS"/>
</dbReference>
<evidence type="ECO:0000313" key="3">
    <source>
        <dbReference type="EMBL" id="TFY66126.1"/>
    </source>
</evidence>
<protein>
    <recommendedName>
        <fullName evidence="2">Fungal-type protein kinase domain-containing protein</fullName>
    </recommendedName>
</protein>
<feature type="domain" description="Fungal-type protein kinase" evidence="2">
    <location>
        <begin position="173"/>
        <end position="548"/>
    </location>
</feature>
<feature type="region of interest" description="Disordered" evidence="1">
    <location>
        <begin position="146"/>
        <end position="193"/>
    </location>
</feature>
<dbReference type="EMBL" id="SEOQ01000276">
    <property type="protein sequence ID" value="TFY66126.1"/>
    <property type="molecule type" value="Genomic_DNA"/>
</dbReference>
<dbReference type="SUPFAM" id="SSF56112">
    <property type="entry name" value="Protein kinase-like (PK-like)"/>
    <property type="match status" value="1"/>
</dbReference>
<dbReference type="Gene3D" id="1.10.510.10">
    <property type="entry name" value="Transferase(Phosphotransferase) domain 1"/>
    <property type="match status" value="1"/>
</dbReference>
<feature type="region of interest" description="Disordered" evidence="1">
    <location>
        <begin position="654"/>
        <end position="735"/>
    </location>
</feature>
<evidence type="ECO:0000256" key="1">
    <source>
        <dbReference type="SAM" id="MobiDB-lite"/>
    </source>
</evidence>
<dbReference type="OrthoDB" id="5569250at2759"/>
<comment type="caution">
    <text evidence="3">The sequence shown here is derived from an EMBL/GenBank/DDBJ whole genome shotgun (WGS) entry which is preliminary data.</text>
</comment>
<dbReference type="InterPro" id="IPR011009">
    <property type="entry name" value="Kinase-like_dom_sf"/>
</dbReference>
<feature type="compositionally biased region" description="Acidic residues" evidence="1">
    <location>
        <begin position="721"/>
        <end position="732"/>
    </location>
</feature>
<sequence>MSDLQGISIQDFVQHIWGFNSALLQSCSYTASRVLEKDYARCVSGPGRSKAFCDLVEDAHNQVSRHVKLPRHHNLKLVPIIGSTPIYSDYDSQDSDSYQRSASSYQRPDAIVIGEGVQHYDSNGRPLFKNIALCVAFKKDGALSEEHQEEDRILSDQRSSEPMVNLGTKRKSDGRTTGQNKRAKVMTQRSDESQATEKELTWDEWQLVGHAMRSLSDVGNRRFVTGIFVKDFSMTLWYFDRISAIKSEELCFLREPSLFALVVAALFSCDAEHLGYEPLLQHADCADWPFSSVKDSVLTFPFYSTSDSQEIKTPVDFNVVDNALYIQHGVVGRGTVVLPVRLSPGAQCKDVKANRNYVAKFSWPLSSRDEEDKVIWQIRKSVGQKWQRYVPDLKLSMTINDANKVVFLPREYLKGLNSPPSELRVLRILVSPRYEHLRDARSLAEFQKVFVHLVRVHRVVYVKAGVLHRDLSTGNLMFNRDKRDNAYGILNDWDLCEEADTNPKADTAPFRQRAGTLPFMAMDLLCENPPVHRYRHDLESFFWILIWAVFHFELNGKERPSNDLVNSWMTGSWHSMLSAKRTFFWEEEVAHYLLEEMTPALRPLLGIWIAPLLKMFMKYRSACSAHNARQFKKIMDAARLNEVNEVVRWDREYCDDSSDDEDDNRMEGKNVEGKAVGDDDIAGDGLDGKIENEVTSRTDTEGSGKTESEDNGKVDDGHDDLPDEEPWNEETANDTVTFEKFMIAIGQSPELPLD</sequence>
<feature type="compositionally biased region" description="Basic and acidic residues" evidence="1">
    <location>
        <begin position="686"/>
        <end position="720"/>
    </location>
</feature>
<dbReference type="PROSITE" id="PS00109">
    <property type="entry name" value="PROTEIN_KINASE_TYR"/>
    <property type="match status" value="1"/>
</dbReference>
<dbReference type="Proteomes" id="UP000298327">
    <property type="component" value="Unassembled WGS sequence"/>
</dbReference>
<dbReference type="InterPro" id="IPR040976">
    <property type="entry name" value="Pkinase_fungal"/>
</dbReference>
<reference evidence="3 4" key="1">
    <citation type="submission" date="2019-02" db="EMBL/GenBank/DDBJ databases">
        <title>Genome sequencing of the rare red list fungi Dentipellis fragilis.</title>
        <authorList>
            <person name="Buettner E."/>
            <person name="Kellner H."/>
        </authorList>
    </citation>
    <scope>NUCLEOTIDE SEQUENCE [LARGE SCALE GENOMIC DNA]</scope>
    <source>
        <strain evidence="3 4">DSM 105465</strain>
    </source>
</reference>
<dbReference type="Pfam" id="PF17667">
    <property type="entry name" value="Pkinase_fungal"/>
    <property type="match status" value="1"/>
</dbReference>
<feature type="compositionally biased region" description="Acidic residues" evidence="1">
    <location>
        <begin position="655"/>
        <end position="664"/>
    </location>
</feature>
<feature type="compositionally biased region" description="Basic and acidic residues" evidence="1">
    <location>
        <begin position="665"/>
        <end position="677"/>
    </location>
</feature>
<dbReference type="PANTHER" id="PTHR38248:SF2">
    <property type="entry name" value="FUNK1 11"/>
    <property type="match status" value="1"/>
</dbReference>
<dbReference type="GO" id="GO:0004672">
    <property type="term" value="F:protein kinase activity"/>
    <property type="evidence" value="ECO:0007669"/>
    <property type="project" value="InterPro"/>
</dbReference>
<organism evidence="3 4">
    <name type="scientific">Dentipellis fragilis</name>
    <dbReference type="NCBI Taxonomy" id="205917"/>
    <lineage>
        <taxon>Eukaryota</taxon>
        <taxon>Fungi</taxon>
        <taxon>Dikarya</taxon>
        <taxon>Basidiomycota</taxon>
        <taxon>Agaricomycotina</taxon>
        <taxon>Agaricomycetes</taxon>
        <taxon>Russulales</taxon>
        <taxon>Hericiaceae</taxon>
        <taxon>Dentipellis</taxon>
    </lineage>
</organism>
<feature type="compositionally biased region" description="Basic and acidic residues" evidence="1">
    <location>
        <begin position="146"/>
        <end position="159"/>
    </location>
</feature>
<dbReference type="PANTHER" id="PTHR38248">
    <property type="entry name" value="FUNK1 6"/>
    <property type="match status" value="1"/>
</dbReference>
<accession>A0A4Y9YU78</accession>
<evidence type="ECO:0000259" key="2">
    <source>
        <dbReference type="Pfam" id="PF17667"/>
    </source>
</evidence>
<proteinExistence type="predicted"/>
<dbReference type="AlphaFoldDB" id="A0A4Y9YU78"/>